<name>A0A3G3K391_9BACL</name>
<reference evidence="1 2" key="1">
    <citation type="submission" date="2018-10" db="EMBL/GenBank/DDBJ databases">
        <title>Genome Sequence of Cohnella sp.</title>
        <authorList>
            <person name="Srinivasan S."/>
            <person name="Kim M.K."/>
        </authorList>
    </citation>
    <scope>NUCLEOTIDE SEQUENCE [LARGE SCALE GENOMIC DNA]</scope>
    <source>
        <strain evidence="1 2">18JY8-7</strain>
    </source>
</reference>
<organism evidence="1 2">
    <name type="scientific">Cohnella candidum</name>
    <dbReference type="NCBI Taxonomy" id="2674991"/>
    <lineage>
        <taxon>Bacteria</taxon>
        <taxon>Bacillati</taxon>
        <taxon>Bacillota</taxon>
        <taxon>Bacilli</taxon>
        <taxon>Bacillales</taxon>
        <taxon>Paenibacillaceae</taxon>
        <taxon>Cohnella</taxon>
    </lineage>
</organism>
<accession>A0A3G3K391</accession>
<gene>
    <name evidence="1" type="ORF">EAV92_21570</name>
</gene>
<proteinExistence type="predicted"/>
<dbReference type="KEGG" id="coh:EAV92_21570"/>
<dbReference type="EMBL" id="CP033433">
    <property type="protein sequence ID" value="AYQ74912.1"/>
    <property type="molecule type" value="Genomic_DNA"/>
</dbReference>
<protein>
    <submittedName>
        <fullName evidence="1">Uncharacterized protein</fullName>
    </submittedName>
</protein>
<dbReference type="Proteomes" id="UP000269097">
    <property type="component" value="Chromosome"/>
</dbReference>
<sequence length="400" mass="44920">MTDMETSMFLYPWDLIDEGIGPVLDRMKKSGLNGITICPTYHSGMFLMPHNPKRKLVFPEPGALYFEPNRAWHGNIRIEPPISGMADNGFWNRLRKEADSRGMSITAWTIALHGTGIGTRYPDTNVVNAFGDANPAIPCAANDDVRTYMVALAGDLASRGWFDTLLFESLECMPLRHGYHHEVIGIPLTPSTEFLLSLSFSESMVKKASAAGIDVEKVRDFVRAACQAEFDRPHGAKSLTWQELREAADGEMGKFLDFRKRLLTSLLAEIHRETKGKTKLSVIDFGPVWYPMGSDGTGWESGLDLMNYAPFLDQVNPTFYFKDLGQLRAKTAEYVRMLADAGADLPLKPILRPILPQTESRAQLVAQIRELRKSVQGLSFYNYSFLSLETLEWIEEGLRT</sequence>
<evidence type="ECO:0000313" key="2">
    <source>
        <dbReference type="Proteomes" id="UP000269097"/>
    </source>
</evidence>
<dbReference type="RefSeq" id="WP_123042992.1">
    <property type="nucleotide sequence ID" value="NZ_CP033433.1"/>
</dbReference>
<keyword evidence="2" id="KW-1185">Reference proteome</keyword>
<dbReference type="AlphaFoldDB" id="A0A3G3K391"/>
<evidence type="ECO:0000313" key="1">
    <source>
        <dbReference type="EMBL" id="AYQ74912.1"/>
    </source>
</evidence>